<dbReference type="PROSITE" id="PS00483">
    <property type="entry name" value="DIHYDROOROTASE_2"/>
    <property type="match status" value="1"/>
</dbReference>
<dbReference type="SUPFAM" id="SSF51338">
    <property type="entry name" value="Composite domain of metallo-dependent hydrolases"/>
    <property type="match status" value="1"/>
</dbReference>
<proteinExistence type="inferred from homology"/>
<dbReference type="GO" id="GO:0005737">
    <property type="term" value="C:cytoplasm"/>
    <property type="evidence" value="ECO:0007669"/>
    <property type="project" value="TreeGrafter"/>
</dbReference>
<dbReference type="GO" id="GO:0046872">
    <property type="term" value="F:metal ion binding"/>
    <property type="evidence" value="ECO:0007669"/>
    <property type="project" value="UniProtKB-KW"/>
</dbReference>
<dbReference type="CDD" id="cd01318">
    <property type="entry name" value="DHOase_IIb"/>
    <property type="match status" value="1"/>
</dbReference>
<dbReference type="InterPro" id="IPR032466">
    <property type="entry name" value="Metal_Hydrolase"/>
</dbReference>
<name>A0A6P1M5V0_9BACT</name>
<evidence type="ECO:0000259" key="6">
    <source>
        <dbReference type="Pfam" id="PF01979"/>
    </source>
</evidence>
<protein>
    <submittedName>
        <fullName evidence="7">Dihydroorotase</fullName>
        <ecNumber evidence="7">3.5.2.3</ecNumber>
    </submittedName>
</protein>
<dbReference type="AlphaFoldDB" id="A0A6P1M5V0"/>
<evidence type="ECO:0000313" key="7">
    <source>
        <dbReference type="EMBL" id="QHI67984.1"/>
    </source>
</evidence>
<dbReference type="GO" id="GO:0004151">
    <property type="term" value="F:dihydroorotase activity"/>
    <property type="evidence" value="ECO:0007669"/>
    <property type="project" value="UniProtKB-EC"/>
</dbReference>
<dbReference type="PANTHER" id="PTHR43668">
    <property type="entry name" value="ALLANTOINASE"/>
    <property type="match status" value="1"/>
</dbReference>
<comment type="similarity">
    <text evidence="3">Belongs to the metallo-dependent hydrolases superfamily. DHOase family. Class I DHOase subfamily.</text>
</comment>
<dbReference type="InterPro" id="IPR002195">
    <property type="entry name" value="Dihydroorotase_CS"/>
</dbReference>
<organism evidence="7 8">
    <name type="scientific">Tichowtungia aerotolerans</name>
    <dbReference type="NCBI Taxonomy" id="2697043"/>
    <lineage>
        <taxon>Bacteria</taxon>
        <taxon>Pseudomonadati</taxon>
        <taxon>Kiritimatiellota</taxon>
        <taxon>Tichowtungiia</taxon>
        <taxon>Tichowtungiales</taxon>
        <taxon>Tichowtungiaceae</taxon>
        <taxon>Tichowtungia</taxon>
    </lineage>
</organism>
<dbReference type="InterPro" id="IPR050138">
    <property type="entry name" value="DHOase/Allantoinase_Hydrolase"/>
</dbReference>
<dbReference type="InterPro" id="IPR011059">
    <property type="entry name" value="Metal-dep_hydrolase_composite"/>
</dbReference>
<dbReference type="InterPro" id="IPR006680">
    <property type="entry name" value="Amidohydro-rel"/>
</dbReference>
<keyword evidence="4" id="KW-0479">Metal-binding</keyword>
<gene>
    <name evidence="7" type="ORF">GT409_00475</name>
</gene>
<keyword evidence="8" id="KW-1185">Reference proteome</keyword>
<evidence type="ECO:0000256" key="5">
    <source>
        <dbReference type="ARBA" id="ARBA00022801"/>
    </source>
</evidence>
<comment type="function">
    <text evidence="2">Catalyzes the reversible cyclization of carbamoyl aspartate to dihydroorotate.</text>
</comment>
<evidence type="ECO:0000313" key="8">
    <source>
        <dbReference type="Proteomes" id="UP000464954"/>
    </source>
</evidence>
<dbReference type="SUPFAM" id="SSF51556">
    <property type="entry name" value="Metallo-dependent hydrolases"/>
    <property type="match status" value="1"/>
</dbReference>
<dbReference type="EMBL" id="CP047593">
    <property type="protein sequence ID" value="QHI67984.1"/>
    <property type="molecule type" value="Genomic_DNA"/>
</dbReference>
<reference evidence="7 8" key="1">
    <citation type="submission" date="2020-01" db="EMBL/GenBank/DDBJ databases">
        <title>Ponticoccus aerotolerans gen. nov., sp. nov., an anaerobic bacterium and proposal of Ponticoccusceae fam. nov., Ponticoccusles ord. nov. and Ponticoccuse classis nov. in the phylum Kiritimatiellaeota.</title>
        <authorList>
            <person name="Zhou L.Y."/>
            <person name="Du Z.J."/>
        </authorList>
    </citation>
    <scope>NUCLEOTIDE SEQUENCE [LARGE SCALE GENOMIC DNA]</scope>
    <source>
        <strain evidence="7 8">S-5007</strain>
    </source>
</reference>
<sequence length="460" mass="51141">MNTQQSILIRNADIVNEGSITNGDVLIRHGRIDRIDRTVSAEADIEIDAHGKALLPGMIDCHVHFREPGLTHKADMASESAAAVAGGVTSVMEMPNTSPPAVTNERLEDKFSIAAEKMITNYSFYLGASLNNLDEVKAVDSRNVCGVKVYMGSTTGDMLVDRFQTLEDLFRECPINLTTHCEDTRIISANEKKCREQYGDDVPFPAHPLIRSREACFQSSQVAIELARKYETKLHLLHISTADELNLFDSSIVRVGTARENECFIEEQGKNITGEACVHHLFFDDSAYDRKGALIKCNPAIKTAADREALLKALVTDRLDTIGTDHAPHTLEEKQRPYWTAPSGIPVIQSALPSVLEHFYNGILSLELIAEKTAHNPARIFNLEDRGFIREGGWADLTLIDLNRPHTVTKDNILYKCGWSPFEGTTFHSSVDTTIVSGQIAWQKNAPRATCRGHRLVFNR</sequence>
<comment type="cofactor">
    <cofactor evidence="1">
        <name>Zn(2+)</name>
        <dbReference type="ChEBI" id="CHEBI:29105"/>
    </cofactor>
</comment>
<dbReference type="GO" id="GO:0004038">
    <property type="term" value="F:allantoinase activity"/>
    <property type="evidence" value="ECO:0007669"/>
    <property type="project" value="TreeGrafter"/>
</dbReference>
<dbReference type="NCBIfam" id="TIGR00857">
    <property type="entry name" value="pyrC_multi"/>
    <property type="match status" value="1"/>
</dbReference>
<dbReference type="Pfam" id="PF01979">
    <property type="entry name" value="Amidohydro_1"/>
    <property type="match status" value="1"/>
</dbReference>
<dbReference type="RefSeq" id="WP_160626018.1">
    <property type="nucleotide sequence ID" value="NZ_CP047593.1"/>
</dbReference>
<evidence type="ECO:0000256" key="2">
    <source>
        <dbReference type="ARBA" id="ARBA00002368"/>
    </source>
</evidence>
<dbReference type="EC" id="3.5.2.3" evidence="7"/>
<feature type="domain" description="Amidohydrolase-related" evidence="6">
    <location>
        <begin position="54"/>
        <end position="440"/>
    </location>
</feature>
<evidence type="ECO:0000256" key="3">
    <source>
        <dbReference type="ARBA" id="ARBA00010286"/>
    </source>
</evidence>
<keyword evidence="5 7" id="KW-0378">Hydrolase</keyword>
<dbReference type="Gene3D" id="3.20.20.140">
    <property type="entry name" value="Metal-dependent hydrolases"/>
    <property type="match status" value="1"/>
</dbReference>
<evidence type="ECO:0000256" key="1">
    <source>
        <dbReference type="ARBA" id="ARBA00001947"/>
    </source>
</evidence>
<accession>A0A6P1M5V0</accession>
<dbReference type="NCBIfam" id="NF006688">
    <property type="entry name" value="PRK09236.1"/>
    <property type="match status" value="1"/>
</dbReference>
<evidence type="ECO:0000256" key="4">
    <source>
        <dbReference type="ARBA" id="ARBA00022723"/>
    </source>
</evidence>
<dbReference type="Proteomes" id="UP000464954">
    <property type="component" value="Chromosome"/>
</dbReference>
<dbReference type="KEGG" id="taer:GT409_00475"/>
<dbReference type="Gene3D" id="2.30.40.10">
    <property type="entry name" value="Urease, subunit C, domain 1"/>
    <property type="match status" value="1"/>
</dbReference>
<dbReference type="GO" id="GO:0006145">
    <property type="term" value="P:purine nucleobase catabolic process"/>
    <property type="evidence" value="ECO:0007669"/>
    <property type="project" value="TreeGrafter"/>
</dbReference>
<dbReference type="PANTHER" id="PTHR43668:SF4">
    <property type="entry name" value="ALLANTOINASE"/>
    <property type="match status" value="1"/>
</dbReference>